<feature type="domain" description="ABM" evidence="1">
    <location>
        <begin position="2"/>
        <end position="92"/>
    </location>
</feature>
<keyword evidence="2" id="KW-0503">Monooxygenase</keyword>
<dbReference type="STRING" id="1605367.AFM12_10225"/>
<dbReference type="EMBL" id="LGTQ01000006">
    <property type="protein sequence ID" value="KPM48920.1"/>
    <property type="molecule type" value="Genomic_DNA"/>
</dbReference>
<dbReference type="InterPro" id="IPR011008">
    <property type="entry name" value="Dimeric_a/b-barrel"/>
</dbReference>
<protein>
    <submittedName>
        <fullName evidence="2">Antibiotic biosynthesis monooxygenase</fullName>
    </submittedName>
</protein>
<dbReference type="Proteomes" id="UP000050454">
    <property type="component" value="Unassembled WGS sequence"/>
</dbReference>
<keyword evidence="3" id="KW-1185">Reference proteome</keyword>
<dbReference type="InterPro" id="IPR007138">
    <property type="entry name" value="ABM_dom"/>
</dbReference>
<evidence type="ECO:0000313" key="2">
    <source>
        <dbReference type="EMBL" id="KPM48920.1"/>
    </source>
</evidence>
<dbReference type="PROSITE" id="PS51725">
    <property type="entry name" value="ABM"/>
    <property type="match status" value="1"/>
</dbReference>
<comment type="caution">
    <text evidence="2">The sequence shown here is derived from an EMBL/GenBank/DDBJ whole genome shotgun (WGS) entry which is preliminary data.</text>
</comment>
<evidence type="ECO:0000259" key="1">
    <source>
        <dbReference type="PROSITE" id="PS51725"/>
    </source>
</evidence>
<keyword evidence="2" id="KW-0560">Oxidoreductase</keyword>
<reference evidence="2 3" key="1">
    <citation type="submission" date="2015-07" db="EMBL/GenBank/DDBJ databases">
        <title>The draft genome sequence of Leadbetterella sp. JN14-9.</title>
        <authorList>
            <person name="Liu Y."/>
            <person name="Du J."/>
            <person name="Shao Z."/>
        </authorList>
    </citation>
    <scope>NUCLEOTIDE SEQUENCE [LARGE SCALE GENOMIC DNA]</scope>
    <source>
        <strain evidence="2 3">JN14-9</strain>
    </source>
</reference>
<dbReference type="RefSeq" id="WP_055147556.1">
    <property type="nucleotide sequence ID" value="NZ_JXSZ01000006.1"/>
</dbReference>
<sequence>MILEFAKLSILEDKMESFLAAIPKAKAVISQSKGFIAINFKRSVENPNTVVALIEWETLEDHTIGFRESDLFPQWRAVISPFFSAAPEVEHFSIV</sequence>
<gene>
    <name evidence="2" type="ORF">AFM12_10225</name>
</gene>
<evidence type="ECO:0000313" key="3">
    <source>
        <dbReference type="Proteomes" id="UP000050454"/>
    </source>
</evidence>
<dbReference type="OrthoDB" id="9798157at2"/>
<organism evidence="2 3">
    <name type="scientific">Jiulongibacter sediminis</name>
    <dbReference type="NCBI Taxonomy" id="1605367"/>
    <lineage>
        <taxon>Bacteria</taxon>
        <taxon>Pseudomonadati</taxon>
        <taxon>Bacteroidota</taxon>
        <taxon>Cytophagia</taxon>
        <taxon>Cytophagales</taxon>
        <taxon>Leadbetterellaceae</taxon>
        <taxon>Jiulongibacter</taxon>
    </lineage>
</organism>
<accession>A0A0P7BW69</accession>
<dbReference type="SUPFAM" id="SSF54909">
    <property type="entry name" value="Dimeric alpha+beta barrel"/>
    <property type="match status" value="1"/>
</dbReference>
<dbReference type="GO" id="GO:0004497">
    <property type="term" value="F:monooxygenase activity"/>
    <property type="evidence" value="ECO:0007669"/>
    <property type="project" value="UniProtKB-KW"/>
</dbReference>
<proteinExistence type="predicted"/>
<name>A0A0P7BW69_9BACT</name>
<dbReference type="AlphaFoldDB" id="A0A0P7BW69"/>
<dbReference type="PATRIC" id="fig|1605367.3.peg.3432"/>
<dbReference type="Pfam" id="PF03992">
    <property type="entry name" value="ABM"/>
    <property type="match status" value="1"/>
</dbReference>
<dbReference type="Gene3D" id="3.30.70.100">
    <property type="match status" value="1"/>
</dbReference>